<dbReference type="OrthoDB" id="6927841at2759"/>
<feature type="region of interest" description="Disordered" evidence="1">
    <location>
        <begin position="188"/>
        <end position="221"/>
    </location>
</feature>
<evidence type="ECO:0000313" key="3">
    <source>
        <dbReference type="Proteomes" id="UP000299102"/>
    </source>
</evidence>
<evidence type="ECO:0000313" key="2">
    <source>
        <dbReference type="EMBL" id="GBO99564.1"/>
    </source>
</evidence>
<protein>
    <submittedName>
        <fullName evidence="2">Uncharacterized protein</fullName>
    </submittedName>
</protein>
<proteinExistence type="predicted"/>
<reference evidence="2 3" key="1">
    <citation type="journal article" date="2019" name="Commun. Biol.">
        <title>The bagworm genome reveals a unique fibroin gene that provides high tensile strength.</title>
        <authorList>
            <person name="Kono N."/>
            <person name="Nakamura H."/>
            <person name="Ohtoshi R."/>
            <person name="Tomita M."/>
            <person name="Numata K."/>
            <person name="Arakawa K."/>
        </authorList>
    </citation>
    <scope>NUCLEOTIDE SEQUENCE [LARGE SCALE GENOMIC DNA]</scope>
</reference>
<sequence length="261" mass="29490">MDRQHLPILITVGIRARHSLPRPTRQRMYWAVFPKSFDTLPLGSFLETPNDVEAAASLLVNRIKEAQQTATTFHPVQTSCRGTKKINTLARRLAITVRDYRGRDDRPCKRPHEKSLPIKTPIHKTTTPVLSITNRSEARCYNALAQAEAIAEYLEGQFTPNPPANSPATQEHYARVEEDVSKTVGVVSPTKRRPGMRQHKSSIPHLHPQEKGCGRSANECPDGTVSDRVQILRSGPLRFNWSKFDPSNWSLLKDESEKNQK</sequence>
<comment type="caution">
    <text evidence="2">The sequence shown here is derived from an EMBL/GenBank/DDBJ whole genome shotgun (WGS) entry which is preliminary data.</text>
</comment>
<dbReference type="Proteomes" id="UP000299102">
    <property type="component" value="Unassembled WGS sequence"/>
</dbReference>
<organism evidence="2 3">
    <name type="scientific">Eumeta variegata</name>
    <name type="common">Bagworm moth</name>
    <name type="synonym">Eumeta japonica</name>
    <dbReference type="NCBI Taxonomy" id="151549"/>
    <lineage>
        <taxon>Eukaryota</taxon>
        <taxon>Metazoa</taxon>
        <taxon>Ecdysozoa</taxon>
        <taxon>Arthropoda</taxon>
        <taxon>Hexapoda</taxon>
        <taxon>Insecta</taxon>
        <taxon>Pterygota</taxon>
        <taxon>Neoptera</taxon>
        <taxon>Endopterygota</taxon>
        <taxon>Lepidoptera</taxon>
        <taxon>Glossata</taxon>
        <taxon>Ditrysia</taxon>
        <taxon>Tineoidea</taxon>
        <taxon>Psychidae</taxon>
        <taxon>Oiketicinae</taxon>
        <taxon>Eumeta</taxon>
    </lineage>
</organism>
<feature type="compositionally biased region" description="Basic residues" evidence="1">
    <location>
        <begin position="190"/>
        <end position="202"/>
    </location>
</feature>
<gene>
    <name evidence="2" type="ORF">EVAR_717_1</name>
</gene>
<dbReference type="AlphaFoldDB" id="A0A4C1SBT6"/>
<dbReference type="EMBL" id="BGZK01000003">
    <property type="protein sequence ID" value="GBO99564.1"/>
    <property type="molecule type" value="Genomic_DNA"/>
</dbReference>
<accession>A0A4C1SBT6</accession>
<evidence type="ECO:0000256" key="1">
    <source>
        <dbReference type="SAM" id="MobiDB-lite"/>
    </source>
</evidence>
<keyword evidence="3" id="KW-1185">Reference proteome</keyword>
<name>A0A4C1SBT6_EUMVA</name>